<proteinExistence type="predicted"/>
<accession>A0A0E9S9A4</accession>
<evidence type="ECO:0000313" key="1">
    <source>
        <dbReference type="EMBL" id="JAH37846.1"/>
    </source>
</evidence>
<name>A0A0E9S9A4_ANGAN</name>
<sequence length="55" mass="6481">MKSTFCEHTAINDSFDLLHRRLCTYLLVYAYTHAIAKIHTHTQAHTYCIWTHTCV</sequence>
<reference evidence="1" key="1">
    <citation type="submission" date="2014-11" db="EMBL/GenBank/DDBJ databases">
        <authorList>
            <person name="Amaro Gonzalez C."/>
        </authorList>
    </citation>
    <scope>NUCLEOTIDE SEQUENCE</scope>
</reference>
<protein>
    <submittedName>
        <fullName evidence="1">Uncharacterized protein</fullName>
    </submittedName>
</protein>
<reference evidence="1" key="2">
    <citation type="journal article" date="2015" name="Fish Shellfish Immunol.">
        <title>Early steps in the European eel (Anguilla anguilla)-Vibrio vulnificus interaction in the gills: Role of the RtxA13 toxin.</title>
        <authorList>
            <person name="Callol A."/>
            <person name="Pajuelo D."/>
            <person name="Ebbesson L."/>
            <person name="Teles M."/>
            <person name="MacKenzie S."/>
            <person name="Amaro C."/>
        </authorList>
    </citation>
    <scope>NUCLEOTIDE SEQUENCE</scope>
</reference>
<dbReference type="AlphaFoldDB" id="A0A0E9S9A4"/>
<dbReference type="EMBL" id="GBXM01065837">
    <property type="protein sequence ID" value="JAH42740.1"/>
    <property type="molecule type" value="Transcribed_RNA"/>
</dbReference>
<organism evidence="1">
    <name type="scientific">Anguilla anguilla</name>
    <name type="common">European freshwater eel</name>
    <name type="synonym">Muraena anguilla</name>
    <dbReference type="NCBI Taxonomy" id="7936"/>
    <lineage>
        <taxon>Eukaryota</taxon>
        <taxon>Metazoa</taxon>
        <taxon>Chordata</taxon>
        <taxon>Craniata</taxon>
        <taxon>Vertebrata</taxon>
        <taxon>Euteleostomi</taxon>
        <taxon>Actinopterygii</taxon>
        <taxon>Neopterygii</taxon>
        <taxon>Teleostei</taxon>
        <taxon>Anguilliformes</taxon>
        <taxon>Anguillidae</taxon>
        <taxon>Anguilla</taxon>
    </lineage>
</organism>
<dbReference type="EMBL" id="GBXM01070731">
    <property type="protein sequence ID" value="JAH37846.1"/>
    <property type="molecule type" value="Transcribed_RNA"/>
</dbReference>